<name>A0ABS3W0H8_MICEH</name>
<dbReference type="PANTHER" id="PTHR47561">
    <property type="entry name" value="POLYSACCHARIDE DEACETYLASE FAMILY PROTEIN (AFU_ORTHOLOGUE AFUA_6G05030)"/>
    <property type="match status" value="1"/>
</dbReference>
<protein>
    <submittedName>
        <fullName evidence="2">Polysaccharide deacetylase family protein</fullName>
    </submittedName>
</protein>
<dbReference type="InterPro" id="IPR002509">
    <property type="entry name" value="NODB_dom"/>
</dbReference>
<organism evidence="2 3">
    <name type="scientific">Micromonospora echinofusca</name>
    <dbReference type="NCBI Taxonomy" id="47858"/>
    <lineage>
        <taxon>Bacteria</taxon>
        <taxon>Bacillati</taxon>
        <taxon>Actinomycetota</taxon>
        <taxon>Actinomycetes</taxon>
        <taxon>Micromonosporales</taxon>
        <taxon>Micromonosporaceae</taxon>
        <taxon>Micromonospora</taxon>
    </lineage>
</organism>
<proteinExistence type="predicted"/>
<gene>
    <name evidence="2" type="ORF">GSF22_30545</name>
</gene>
<dbReference type="InterPro" id="IPR011330">
    <property type="entry name" value="Glyco_hydro/deAcase_b/a-brl"/>
</dbReference>
<feature type="domain" description="NodB homology" evidence="1">
    <location>
        <begin position="1"/>
        <end position="251"/>
    </location>
</feature>
<dbReference type="PANTHER" id="PTHR47561:SF1">
    <property type="entry name" value="POLYSACCHARIDE DEACETYLASE FAMILY PROTEIN (AFU_ORTHOLOGUE AFUA_6G05030)"/>
    <property type="match status" value="1"/>
</dbReference>
<keyword evidence="3" id="KW-1185">Reference proteome</keyword>
<dbReference type="Proteomes" id="UP000823521">
    <property type="component" value="Unassembled WGS sequence"/>
</dbReference>
<dbReference type="PROSITE" id="PS51677">
    <property type="entry name" value="NODB"/>
    <property type="match status" value="1"/>
</dbReference>
<dbReference type="Gene3D" id="3.20.20.370">
    <property type="entry name" value="Glycoside hydrolase/deacetylase"/>
    <property type="match status" value="1"/>
</dbReference>
<evidence type="ECO:0000313" key="2">
    <source>
        <dbReference type="EMBL" id="MBO4210300.1"/>
    </source>
</evidence>
<evidence type="ECO:0000313" key="3">
    <source>
        <dbReference type="Proteomes" id="UP000823521"/>
    </source>
</evidence>
<accession>A0ABS3W0H8</accession>
<dbReference type="Pfam" id="PF01522">
    <property type="entry name" value="Polysacc_deac_1"/>
    <property type="match status" value="1"/>
</dbReference>
<dbReference type="SUPFAM" id="SSF88713">
    <property type="entry name" value="Glycoside hydrolase/deacetylase"/>
    <property type="match status" value="1"/>
</dbReference>
<sequence>MLALTFDHMGRARDVGRGEVNRPDPASADLAVGFPRLLGLLDELGLTATFFVEGWNGLHHPDRIEQLLARGHEVGLHGWVHERWLDLAIGQRERILVDGLAALRRLGVAEPGFRAPGGYVGRDTLPLLADLGFGYDSSLLDADDDPDGRPRVVAGGLVNVPFRWAWVDYWQCVLHPDDPATAATLIERWDDELATAAATGAPMTVDAHPFFVAVDDDRWRAFSGWLHKLATDGIRFTTAGRLSAEAGTAPC</sequence>
<comment type="caution">
    <text evidence="2">The sequence shown here is derived from an EMBL/GenBank/DDBJ whole genome shotgun (WGS) entry which is preliminary data.</text>
</comment>
<dbReference type="EMBL" id="WVUH01000450">
    <property type="protein sequence ID" value="MBO4210300.1"/>
    <property type="molecule type" value="Genomic_DNA"/>
</dbReference>
<reference evidence="2 3" key="1">
    <citation type="submission" date="2019-12" db="EMBL/GenBank/DDBJ databases">
        <title>Whole genome sequencing of endophytic Actinobacterium Micromonospora sp. MPMI6T.</title>
        <authorList>
            <person name="Evv R."/>
            <person name="Podile A.R."/>
        </authorList>
    </citation>
    <scope>NUCLEOTIDE SEQUENCE [LARGE SCALE GENOMIC DNA]</scope>
    <source>
        <strain evidence="2 3">MPMI6</strain>
    </source>
</reference>
<evidence type="ECO:0000259" key="1">
    <source>
        <dbReference type="PROSITE" id="PS51677"/>
    </source>
</evidence>